<evidence type="ECO:0000256" key="1">
    <source>
        <dbReference type="ARBA" id="ARBA00023015"/>
    </source>
</evidence>
<dbReference type="InterPro" id="IPR010982">
    <property type="entry name" value="Lambda_DNA-bd_dom_sf"/>
</dbReference>
<dbReference type="PROSITE" id="PS50943">
    <property type="entry name" value="HTH_CROC1"/>
    <property type="match status" value="1"/>
</dbReference>
<dbReference type="Gene3D" id="2.10.109.10">
    <property type="entry name" value="Umud Fragment, subunit A"/>
    <property type="match status" value="1"/>
</dbReference>
<evidence type="ECO:0000313" key="5">
    <source>
        <dbReference type="EMBL" id="REI41908.1"/>
    </source>
</evidence>
<name>A0ABX9KIC0_9FUSO</name>
<keyword evidence="3" id="KW-0804">Transcription</keyword>
<dbReference type="EMBL" id="QUAJ01000007">
    <property type="protein sequence ID" value="REI41908.1"/>
    <property type="molecule type" value="Genomic_DNA"/>
</dbReference>
<feature type="domain" description="HTH cro/C1-type" evidence="4">
    <location>
        <begin position="25"/>
        <end position="80"/>
    </location>
</feature>
<dbReference type="Gene3D" id="1.10.260.40">
    <property type="entry name" value="lambda repressor-like DNA-binding domains"/>
    <property type="match status" value="1"/>
</dbReference>
<dbReference type="InterPro" id="IPR039418">
    <property type="entry name" value="LexA-like"/>
</dbReference>
<dbReference type="SUPFAM" id="SSF47413">
    <property type="entry name" value="lambda repressor-like DNA-binding domains"/>
    <property type="match status" value="1"/>
</dbReference>
<sequence>MRKGGVIMSEFVVSEEGRKKLAIYIKTLREKREFGLNQLAMKAGIQKTILSRIEAGKILKINPFFLRQLAVALRIDYKELYKIVGYLEEEDFKEEMEIKDSQAEYTGVKVVELPVYGVASTGKGYLNLETILKYKKVINDGFSSDSFLVEVNGDSMATLINDEDIVVVDPQLNDYVAGKIYVITYNDETYIKQVQCPKKNIIVLKSLNSNYEDKYIIDEEIKQVKVEGRVVKVITEKKL</sequence>
<gene>
    <name evidence="5" type="ORF">DYH56_05700</name>
</gene>
<dbReference type="CDD" id="cd00093">
    <property type="entry name" value="HTH_XRE"/>
    <property type="match status" value="1"/>
</dbReference>
<dbReference type="Pfam" id="PF00717">
    <property type="entry name" value="Peptidase_S24"/>
    <property type="match status" value="1"/>
</dbReference>
<dbReference type="InterPro" id="IPR036286">
    <property type="entry name" value="LexA/Signal_pep-like_sf"/>
</dbReference>
<comment type="caution">
    <text evidence="5">The sequence shown here is derived from an EMBL/GenBank/DDBJ whole genome shotgun (WGS) entry which is preliminary data.</text>
</comment>
<protein>
    <submittedName>
        <fullName evidence="5">Helix-turn-helix domain-containing protein</fullName>
    </submittedName>
</protein>
<evidence type="ECO:0000256" key="2">
    <source>
        <dbReference type="ARBA" id="ARBA00023125"/>
    </source>
</evidence>
<dbReference type="SMART" id="SM00530">
    <property type="entry name" value="HTH_XRE"/>
    <property type="match status" value="1"/>
</dbReference>
<evidence type="ECO:0000313" key="6">
    <source>
        <dbReference type="Proteomes" id="UP000263486"/>
    </source>
</evidence>
<reference evidence="5 6" key="1">
    <citation type="submission" date="2018-08" db="EMBL/GenBank/DDBJ databases">
        <title>Draft genome sequence of Psychrilyobacter sp. strain SD5 isolated from Black Sea water.</title>
        <authorList>
            <person name="Yadav S."/>
            <person name="Villanueva L."/>
            <person name="Damste J.S.S."/>
        </authorList>
    </citation>
    <scope>NUCLEOTIDE SEQUENCE [LARGE SCALE GENOMIC DNA]</scope>
    <source>
        <strain evidence="5 6">SD5</strain>
    </source>
</reference>
<dbReference type="SUPFAM" id="SSF51306">
    <property type="entry name" value="LexA/Signal peptidase"/>
    <property type="match status" value="1"/>
</dbReference>
<keyword evidence="1" id="KW-0805">Transcription regulation</keyword>
<dbReference type="Pfam" id="PF12844">
    <property type="entry name" value="HTH_19"/>
    <property type="match status" value="1"/>
</dbReference>
<dbReference type="InterPro" id="IPR001387">
    <property type="entry name" value="Cro/C1-type_HTH"/>
</dbReference>
<proteinExistence type="predicted"/>
<dbReference type="CDD" id="cd06529">
    <property type="entry name" value="S24_LexA-like"/>
    <property type="match status" value="1"/>
</dbReference>
<keyword evidence="6" id="KW-1185">Reference proteome</keyword>
<organism evidence="5 6">
    <name type="scientific">Psychrilyobacter piezotolerans</name>
    <dbReference type="NCBI Taxonomy" id="2293438"/>
    <lineage>
        <taxon>Bacteria</taxon>
        <taxon>Fusobacteriati</taxon>
        <taxon>Fusobacteriota</taxon>
        <taxon>Fusobacteriia</taxon>
        <taxon>Fusobacteriales</taxon>
        <taxon>Fusobacteriaceae</taxon>
        <taxon>Psychrilyobacter</taxon>
    </lineage>
</organism>
<keyword evidence="2" id="KW-0238">DNA-binding</keyword>
<dbReference type="PANTHER" id="PTHR40661:SF3">
    <property type="entry name" value="FELS-1 PROPHAGE TRANSCRIPTIONAL REGULATOR"/>
    <property type="match status" value="1"/>
</dbReference>
<dbReference type="PANTHER" id="PTHR40661">
    <property type="match status" value="1"/>
</dbReference>
<evidence type="ECO:0000256" key="3">
    <source>
        <dbReference type="ARBA" id="ARBA00023163"/>
    </source>
</evidence>
<evidence type="ECO:0000259" key="4">
    <source>
        <dbReference type="PROSITE" id="PS50943"/>
    </source>
</evidence>
<dbReference type="Proteomes" id="UP000263486">
    <property type="component" value="Unassembled WGS sequence"/>
</dbReference>
<accession>A0ABX9KIC0</accession>
<dbReference type="InterPro" id="IPR015927">
    <property type="entry name" value="Peptidase_S24_S26A/B/C"/>
</dbReference>